<protein>
    <submittedName>
        <fullName evidence="6">Uncharacterized protein</fullName>
    </submittedName>
</protein>
<keyword evidence="7" id="KW-1185">Reference proteome</keyword>
<dbReference type="InterPro" id="IPR036388">
    <property type="entry name" value="WH-like_DNA-bd_sf"/>
</dbReference>
<reference evidence="6" key="2">
    <citation type="submission" date="2013-04" db="UniProtKB">
        <authorList>
            <consortium name="EnsemblPlants"/>
        </authorList>
    </citation>
    <scope>IDENTIFICATION</scope>
</reference>
<evidence type="ECO:0000256" key="2">
    <source>
        <dbReference type="ARBA" id="ARBA00022821"/>
    </source>
</evidence>
<reference evidence="6" key="1">
    <citation type="journal article" date="2013" name="Nat. Commun.">
        <title>Whole-genome sequencing of Oryza brachyantha reveals mechanisms underlying Oryza genome evolution.</title>
        <authorList>
            <person name="Chen J."/>
            <person name="Huang Q."/>
            <person name="Gao D."/>
            <person name="Wang J."/>
            <person name="Lang Y."/>
            <person name="Liu T."/>
            <person name="Li B."/>
            <person name="Bai Z."/>
            <person name="Luis Goicoechea J."/>
            <person name="Liang C."/>
            <person name="Chen C."/>
            <person name="Zhang W."/>
            <person name="Sun S."/>
            <person name="Liao Y."/>
            <person name="Zhang X."/>
            <person name="Yang L."/>
            <person name="Song C."/>
            <person name="Wang M."/>
            <person name="Shi J."/>
            <person name="Liu G."/>
            <person name="Liu J."/>
            <person name="Zhou H."/>
            <person name="Zhou W."/>
            <person name="Yu Q."/>
            <person name="An N."/>
            <person name="Chen Y."/>
            <person name="Cai Q."/>
            <person name="Wang B."/>
            <person name="Liu B."/>
            <person name="Min J."/>
            <person name="Huang Y."/>
            <person name="Wu H."/>
            <person name="Li Z."/>
            <person name="Zhang Y."/>
            <person name="Yin Y."/>
            <person name="Song W."/>
            <person name="Jiang J."/>
            <person name="Jackson S.A."/>
            <person name="Wing R.A."/>
            <person name="Wang J."/>
            <person name="Chen M."/>
        </authorList>
    </citation>
    <scope>NUCLEOTIDE SEQUENCE [LARGE SCALE GENOMIC DNA]</scope>
    <source>
        <strain evidence="6">cv. IRGC 101232</strain>
    </source>
</reference>
<dbReference type="PRINTS" id="PR00364">
    <property type="entry name" value="DISEASERSIST"/>
</dbReference>
<dbReference type="InterPro" id="IPR055414">
    <property type="entry name" value="LRR_R13L4/SHOC2-like"/>
</dbReference>
<feature type="domain" description="Disease resistance R13L4/SHOC-2-like LRR" evidence="5">
    <location>
        <begin position="654"/>
        <end position="786"/>
    </location>
</feature>
<evidence type="ECO:0000259" key="3">
    <source>
        <dbReference type="Pfam" id="PF00931"/>
    </source>
</evidence>
<feature type="domain" description="Disease resistance protein winged helix" evidence="4">
    <location>
        <begin position="503"/>
        <end position="573"/>
    </location>
</feature>
<dbReference type="InterPro" id="IPR044974">
    <property type="entry name" value="Disease_R_plants"/>
</dbReference>
<dbReference type="InterPro" id="IPR002182">
    <property type="entry name" value="NB-ARC"/>
</dbReference>
<dbReference type="AlphaFoldDB" id="J3MHH3"/>
<dbReference type="Proteomes" id="UP000006038">
    <property type="component" value="Chromosome 6"/>
</dbReference>
<keyword evidence="1" id="KW-0677">Repeat</keyword>
<dbReference type="OMA" id="AKGCTHG"/>
<dbReference type="eggNOG" id="KOG4658">
    <property type="taxonomic scope" value="Eukaryota"/>
</dbReference>
<accession>J3MHH3</accession>
<dbReference type="GO" id="GO:0098542">
    <property type="term" value="P:defense response to other organism"/>
    <property type="evidence" value="ECO:0007669"/>
    <property type="project" value="TreeGrafter"/>
</dbReference>
<dbReference type="Gene3D" id="1.10.10.10">
    <property type="entry name" value="Winged helix-like DNA-binding domain superfamily/Winged helix DNA-binding domain"/>
    <property type="match status" value="1"/>
</dbReference>
<sequence length="817" mass="91958">MEPVAVNAARWVVSKALSPLSGGFVEAWAASTELGPNVGAVKMELLYAQGMLDNARGRETRSPALKQLLLELRGLAEDVLDELDYFRIQDELDGTYEAADEHAKGCLRGLLLNARQTARNIKNGYLPSSVACSRGGHHAIEEDAVADGSGCTYRLASSARGTVHLVGKHLSCFSFARQHDGGDGSGAMHTPAEETRFLCCACPCRASQREVIMKTPKLQFHRVGLSRRMKHIVQQLKPSLNFFGRADEKSKVITDITKGDYCDLDITVIPIVGPGGIGKTTLTQHIYKELQNHFDVKIWVCVSLNFNVYRLKDEIAKSIPKVNDEKPGSPDDLIEQRLKSNKFLLVLDDMWNCGYEGEWKRLLSPLKKAQSKGNIIIVTTRFPAVAQMVKTITHSVRLEGLETEMFWKLFQACVFGDGKSTNGNDNLQEIGKMIAKKLKGSPLAAKTVGRLLRKHLDLDHWTSVLASKEWELQTGENDIMPALKLSYDYLPFHLQQCFTYCALFPEDYNFDSEQMIHLWMGLDILHSQDQNIRTEDLGLSYLSDLVSYGFFKKEAKSDGSPYYVMPDLLHELALKVSSYECLAISSSNVRSIQILPSIRHLSIVIEDVDVNDRATYENIKKGFDALHKRLDVEKLHSVMLFGRYHGSFVIPIGNLLSKAKALRVILLYAPSYAVENMLHNFSNLVHLRYLRINKGYFPEICLPNTISRFYHLRILDLQQCSGHIGLAGDMNNLVRLRHFLVPYDNLHSEIANVGKLKCLQELRRFEVKRQVEAFALRQVGQLEDLKGTLGIFNLENAQTAEEVGLLNKSRLHKLILN</sequence>
<dbReference type="PANTHER" id="PTHR23155:SF988">
    <property type="entry name" value="OS06G0707733 PROTEIN"/>
    <property type="match status" value="1"/>
</dbReference>
<dbReference type="EnsemblPlants" id="OB06G34670.1">
    <property type="protein sequence ID" value="OB06G34670.1"/>
    <property type="gene ID" value="OB06G34670"/>
</dbReference>
<dbReference type="InterPro" id="IPR058922">
    <property type="entry name" value="WHD_DRP"/>
</dbReference>
<dbReference type="SUPFAM" id="SSF52540">
    <property type="entry name" value="P-loop containing nucleoside triphosphate hydrolases"/>
    <property type="match status" value="1"/>
</dbReference>
<dbReference type="Gene3D" id="3.40.50.300">
    <property type="entry name" value="P-loop containing nucleotide triphosphate hydrolases"/>
    <property type="match status" value="1"/>
</dbReference>
<dbReference type="Pfam" id="PF23598">
    <property type="entry name" value="LRR_14"/>
    <property type="match status" value="1"/>
</dbReference>
<evidence type="ECO:0000313" key="7">
    <source>
        <dbReference type="Proteomes" id="UP000006038"/>
    </source>
</evidence>
<name>J3MHH3_ORYBR</name>
<dbReference type="InterPro" id="IPR027417">
    <property type="entry name" value="P-loop_NTPase"/>
</dbReference>
<keyword evidence="2" id="KW-0611">Plant defense</keyword>
<dbReference type="Gramene" id="OB06G34670.1">
    <property type="protein sequence ID" value="OB06G34670.1"/>
    <property type="gene ID" value="OB06G34670"/>
</dbReference>
<dbReference type="STRING" id="4533.J3MHH3"/>
<evidence type="ECO:0000256" key="1">
    <source>
        <dbReference type="ARBA" id="ARBA00022737"/>
    </source>
</evidence>
<dbReference type="GO" id="GO:0043531">
    <property type="term" value="F:ADP binding"/>
    <property type="evidence" value="ECO:0007669"/>
    <property type="project" value="InterPro"/>
</dbReference>
<dbReference type="SUPFAM" id="SSF52058">
    <property type="entry name" value="L domain-like"/>
    <property type="match status" value="1"/>
</dbReference>
<dbReference type="Pfam" id="PF00931">
    <property type="entry name" value="NB-ARC"/>
    <property type="match status" value="1"/>
</dbReference>
<feature type="domain" description="NB-ARC" evidence="3">
    <location>
        <begin position="251"/>
        <end position="415"/>
    </location>
</feature>
<dbReference type="InterPro" id="IPR032675">
    <property type="entry name" value="LRR_dom_sf"/>
</dbReference>
<dbReference type="PANTHER" id="PTHR23155">
    <property type="entry name" value="DISEASE RESISTANCE PROTEIN RP"/>
    <property type="match status" value="1"/>
</dbReference>
<dbReference type="Gene3D" id="3.80.10.10">
    <property type="entry name" value="Ribonuclease Inhibitor"/>
    <property type="match status" value="1"/>
</dbReference>
<evidence type="ECO:0000259" key="5">
    <source>
        <dbReference type="Pfam" id="PF23598"/>
    </source>
</evidence>
<evidence type="ECO:0000313" key="6">
    <source>
        <dbReference type="EnsemblPlants" id="OB06G34670.1"/>
    </source>
</evidence>
<organism evidence="6">
    <name type="scientific">Oryza brachyantha</name>
    <name type="common">malo sina</name>
    <dbReference type="NCBI Taxonomy" id="4533"/>
    <lineage>
        <taxon>Eukaryota</taxon>
        <taxon>Viridiplantae</taxon>
        <taxon>Streptophyta</taxon>
        <taxon>Embryophyta</taxon>
        <taxon>Tracheophyta</taxon>
        <taxon>Spermatophyta</taxon>
        <taxon>Magnoliopsida</taxon>
        <taxon>Liliopsida</taxon>
        <taxon>Poales</taxon>
        <taxon>Poaceae</taxon>
        <taxon>BOP clade</taxon>
        <taxon>Oryzoideae</taxon>
        <taxon>Oryzeae</taxon>
        <taxon>Oryzinae</taxon>
        <taxon>Oryza</taxon>
    </lineage>
</organism>
<evidence type="ECO:0000259" key="4">
    <source>
        <dbReference type="Pfam" id="PF23559"/>
    </source>
</evidence>
<proteinExistence type="predicted"/>
<dbReference type="Pfam" id="PF23559">
    <property type="entry name" value="WHD_DRP"/>
    <property type="match status" value="1"/>
</dbReference>
<dbReference type="HOGENOM" id="CLU_000837_8_5_1"/>